<dbReference type="Proteomes" id="UP000036681">
    <property type="component" value="Unplaced"/>
</dbReference>
<protein>
    <submittedName>
        <fullName evidence="2">Transposase</fullName>
    </submittedName>
</protein>
<evidence type="ECO:0000313" key="1">
    <source>
        <dbReference type="Proteomes" id="UP000036681"/>
    </source>
</evidence>
<accession>A0A0M3IP96</accession>
<organism evidence="1 2">
    <name type="scientific">Ascaris lumbricoides</name>
    <name type="common">Giant roundworm</name>
    <dbReference type="NCBI Taxonomy" id="6252"/>
    <lineage>
        <taxon>Eukaryota</taxon>
        <taxon>Metazoa</taxon>
        <taxon>Ecdysozoa</taxon>
        <taxon>Nematoda</taxon>
        <taxon>Chromadorea</taxon>
        <taxon>Rhabditida</taxon>
        <taxon>Spirurina</taxon>
        <taxon>Ascaridomorpha</taxon>
        <taxon>Ascaridoidea</taxon>
        <taxon>Ascarididae</taxon>
        <taxon>Ascaris</taxon>
    </lineage>
</organism>
<keyword evidence="1" id="KW-1185">Reference proteome</keyword>
<evidence type="ECO:0000313" key="2">
    <source>
        <dbReference type="WBParaSite" id="ALUE_0002057401-mRNA-1"/>
    </source>
</evidence>
<dbReference type="WBParaSite" id="ALUE_0002057401-mRNA-1">
    <property type="protein sequence ID" value="ALUE_0002057401-mRNA-1"/>
    <property type="gene ID" value="ALUE_0002057401"/>
</dbReference>
<sequence length="54" mass="6196">MTFYELNDEWPEMLTSGQELRYRTIAIGLSTLTALSPYRNAAASLFHCRRNSAQ</sequence>
<name>A0A0M3IP96_ASCLU</name>
<dbReference type="AlphaFoldDB" id="A0A0M3IP96"/>
<proteinExistence type="predicted"/>
<reference evidence="2" key="1">
    <citation type="submission" date="2017-02" db="UniProtKB">
        <authorList>
            <consortium name="WormBaseParasite"/>
        </authorList>
    </citation>
    <scope>IDENTIFICATION</scope>
</reference>